<dbReference type="PANTHER" id="PTHR34861">
    <property type="match status" value="1"/>
</dbReference>
<reference evidence="2" key="1">
    <citation type="submission" date="2020-01" db="EMBL/GenBank/DDBJ databases">
        <authorList>
            <consortium name="DOE Joint Genome Institute"/>
            <person name="Haridas S."/>
            <person name="Albert R."/>
            <person name="Binder M."/>
            <person name="Bloem J."/>
            <person name="Labutti K."/>
            <person name="Salamov A."/>
            <person name="Andreopoulos B."/>
            <person name="Baker S.E."/>
            <person name="Barry K."/>
            <person name="Bills G."/>
            <person name="Bluhm B.H."/>
            <person name="Cannon C."/>
            <person name="Castanera R."/>
            <person name="Culley D.E."/>
            <person name="Daum C."/>
            <person name="Ezra D."/>
            <person name="Gonzalez J.B."/>
            <person name="Henrissat B."/>
            <person name="Kuo A."/>
            <person name="Liang C."/>
            <person name="Lipzen A."/>
            <person name="Lutzoni F."/>
            <person name="Magnuson J."/>
            <person name="Mondo S."/>
            <person name="Nolan M."/>
            <person name="Ohm R."/>
            <person name="Pangilinan J."/>
            <person name="Park H.-J."/>
            <person name="Ramirez L."/>
            <person name="Alfaro M."/>
            <person name="Sun H."/>
            <person name="Tritt A."/>
            <person name="Yoshinaga Y."/>
            <person name="Zwiers L.-H."/>
            <person name="Turgeon B.G."/>
            <person name="Goodwin S.B."/>
            <person name="Spatafora J.W."/>
            <person name="Crous P.W."/>
            <person name="Grigoriev I.V."/>
        </authorList>
    </citation>
    <scope>NUCLEOTIDE SEQUENCE</scope>
    <source>
        <strain evidence="2">P77</strain>
    </source>
</reference>
<protein>
    <recommendedName>
        <fullName evidence="4">Cyclase</fullName>
    </recommendedName>
</protein>
<sequence length="346" mass="38073">MASTIPDFDDLPPVEGMPQGCAWGLFDKDGKKDLRGTLNFLTPDVVAAAYKEARDGVSVSLNWPLNAVKFPIPGRIDPVHNVMSLVEAGVSSGQGWDDEIHFNTQKSSQWDSLCHWQDPVSKLAYNGTQVTKEGLSVSTTEENQLPTLDHWHSGGGLVARCVFIDYKAWYDAQAAKEGKMGEGTTFHPFEGHRITISEIETIAAHQNVTFKPGDVLLIRTGTTETLENPKPEDLAKLGQMQITGVEGTKAMAKWLWNKRFSAVAGDSWAFEALPPMSEEGEVMALEQLVLHPWLLAMFGMCIGELWDLKRLSEHCQKTGRYSFLLTSAPLHIPGLIGSPPNALAIF</sequence>
<dbReference type="Gene3D" id="3.50.30.50">
    <property type="entry name" value="Putative cyclase"/>
    <property type="match status" value="1"/>
</dbReference>
<dbReference type="SUPFAM" id="SSF102198">
    <property type="entry name" value="Putative cyclase"/>
    <property type="match status" value="1"/>
</dbReference>
<dbReference type="InterPro" id="IPR037175">
    <property type="entry name" value="KFase_sf"/>
</dbReference>
<dbReference type="Proteomes" id="UP000800040">
    <property type="component" value="Unassembled WGS sequence"/>
</dbReference>
<keyword evidence="3" id="KW-1185">Reference proteome</keyword>
<gene>
    <name evidence="2" type="ORF">BDW02DRAFT_636892</name>
</gene>
<dbReference type="EMBL" id="ML975257">
    <property type="protein sequence ID" value="KAF1837870.1"/>
    <property type="molecule type" value="Genomic_DNA"/>
</dbReference>
<evidence type="ECO:0000256" key="1">
    <source>
        <dbReference type="ARBA" id="ARBA00007865"/>
    </source>
</evidence>
<dbReference type="GO" id="GO:0004061">
    <property type="term" value="F:arylformamidase activity"/>
    <property type="evidence" value="ECO:0007669"/>
    <property type="project" value="InterPro"/>
</dbReference>
<dbReference type="OrthoDB" id="3683765at2759"/>
<dbReference type="InterPro" id="IPR007325">
    <property type="entry name" value="KFase/CYL"/>
</dbReference>
<dbReference type="AlphaFoldDB" id="A0A6A5KP04"/>
<accession>A0A6A5KP04</accession>
<evidence type="ECO:0008006" key="4">
    <source>
        <dbReference type="Google" id="ProtNLM"/>
    </source>
</evidence>
<evidence type="ECO:0000313" key="2">
    <source>
        <dbReference type="EMBL" id="KAF1837870.1"/>
    </source>
</evidence>
<organism evidence="2 3">
    <name type="scientific">Decorospora gaudefroyi</name>
    <dbReference type="NCBI Taxonomy" id="184978"/>
    <lineage>
        <taxon>Eukaryota</taxon>
        <taxon>Fungi</taxon>
        <taxon>Dikarya</taxon>
        <taxon>Ascomycota</taxon>
        <taxon>Pezizomycotina</taxon>
        <taxon>Dothideomycetes</taxon>
        <taxon>Pleosporomycetidae</taxon>
        <taxon>Pleosporales</taxon>
        <taxon>Pleosporineae</taxon>
        <taxon>Pleosporaceae</taxon>
        <taxon>Decorospora</taxon>
    </lineage>
</organism>
<comment type="similarity">
    <text evidence="1">Belongs to the Cyclase 1 superfamily.</text>
</comment>
<dbReference type="Pfam" id="PF04199">
    <property type="entry name" value="Cyclase"/>
    <property type="match status" value="1"/>
</dbReference>
<dbReference type="PANTHER" id="PTHR34861:SF10">
    <property type="entry name" value="CYCLASE"/>
    <property type="match status" value="1"/>
</dbReference>
<name>A0A6A5KP04_9PLEO</name>
<evidence type="ECO:0000313" key="3">
    <source>
        <dbReference type="Proteomes" id="UP000800040"/>
    </source>
</evidence>
<proteinExistence type="inferred from homology"/>
<dbReference type="GO" id="GO:0019441">
    <property type="term" value="P:L-tryptophan catabolic process to kynurenine"/>
    <property type="evidence" value="ECO:0007669"/>
    <property type="project" value="InterPro"/>
</dbReference>